<accession>A2E5Q9</accession>
<name>A2E5Q9_TRIV3</name>
<evidence type="ECO:0008006" key="5">
    <source>
        <dbReference type="Google" id="ProtNLM"/>
    </source>
</evidence>
<keyword evidence="4" id="KW-1185">Reference proteome</keyword>
<dbReference type="EMBL" id="DS113309">
    <property type="protein sequence ID" value="EAY11979.1"/>
    <property type="molecule type" value="Genomic_DNA"/>
</dbReference>
<feature type="compositionally biased region" description="Pro residues" evidence="1">
    <location>
        <begin position="328"/>
        <end position="342"/>
    </location>
</feature>
<dbReference type="VEuPathDB" id="TrichDB:TVAGG3_0257380"/>
<evidence type="ECO:0000313" key="4">
    <source>
        <dbReference type="Proteomes" id="UP000001542"/>
    </source>
</evidence>
<evidence type="ECO:0000313" key="3">
    <source>
        <dbReference type="EMBL" id="EAY11979.1"/>
    </source>
</evidence>
<reference evidence="3" key="2">
    <citation type="journal article" date="2007" name="Science">
        <title>Draft genome sequence of the sexually transmitted pathogen Trichomonas vaginalis.</title>
        <authorList>
            <person name="Carlton J.M."/>
            <person name="Hirt R.P."/>
            <person name="Silva J.C."/>
            <person name="Delcher A.L."/>
            <person name="Schatz M."/>
            <person name="Zhao Q."/>
            <person name="Wortman J.R."/>
            <person name="Bidwell S.L."/>
            <person name="Alsmark U.C.M."/>
            <person name="Besteiro S."/>
            <person name="Sicheritz-Ponten T."/>
            <person name="Noel C.J."/>
            <person name="Dacks J.B."/>
            <person name="Foster P.G."/>
            <person name="Simillion C."/>
            <person name="Van de Peer Y."/>
            <person name="Miranda-Saavedra D."/>
            <person name="Barton G.J."/>
            <person name="Westrop G.D."/>
            <person name="Mueller S."/>
            <person name="Dessi D."/>
            <person name="Fiori P.L."/>
            <person name="Ren Q."/>
            <person name="Paulsen I."/>
            <person name="Zhang H."/>
            <person name="Bastida-Corcuera F.D."/>
            <person name="Simoes-Barbosa A."/>
            <person name="Brown M.T."/>
            <person name="Hayes R.D."/>
            <person name="Mukherjee M."/>
            <person name="Okumura C.Y."/>
            <person name="Schneider R."/>
            <person name="Smith A.J."/>
            <person name="Vanacova S."/>
            <person name="Villalvazo M."/>
            <person name="Haas B.J."/>
            <person name="Pertea M."/>
            <person name="Feldblyum T.V."/>
            <person name="Utterback T.R."/>
            <person name="Shu C.L."/>
            <person name="Osoegawa K."/>
            <person name="de Jong P.J."/>
            <person name="Hrdy I."/>
            <person name="Horvathova L."/>
            <person name="Zubacova Z."/>
            <person name="Dolezal P."/>
            <person name="Malik S.B."/>
            <person name="Logsdon J.M. Jr."/>
            <person name="Henze K."/>
            <person name="Gupta A."/>
            <person name="Wang C.C."/>
            <person name="Dunne R.L."/>
            <person name="Upcroft J.A."/>
            <person name="Upcroft P."/>
            <person name="White O."/>
            <person name="Salzberg S.L."/>
            <person name="Tang P."/>
            <person name="Chiu C.-H."/>
            <person name="Lee Y.-S."/>
            <person name="Embley T.M."/>
            <person name="Coombs G.H."/>
            <person name="Mottram J.C."/>
            <person name="Tachezy J."/>
            <person name="Fraser-Liggett C.M."/>
            <person name="Johnson P.J."/>
        </authorList>
    </citation>
    <scope>NUCLEOTIDE SEQUENCE [LARGE SCALE GENOMIC DNA]</scope>
    <source>
        <strain evidence="3">G3</strain>
    </source>
</reference>
<dbReference type="RefSeq" id="XP_001324202.1">
    <property type="nucleotide sequence ID" value="XM_001324167.1"/>
</dbReference>
<dbReference type="KEGG" id="tva:4769939"/>
<organism evidence="3 4">
    <name type="scientific">Trichomonas vaginalis (strain ATCC PRA-98 / G3)</name>
    <dbReference type="NCBI Taxonomy" id="412133"/>
    <lineage>
        <taxon>Eukaryota</taxon>
        <taxon>Metamonada</taxon>
        <taxon>Parabasalia</taxon>
        <taxon>Trichomonadida</taxon>
        <taxon>Trichomonadidae</taxon>
        <taxon>Trichomonas</taxon>
    </lineage>
</organism>
<dbReference type="AlphaFoldDB" id="A2E5Q9"/>
<proteinExistence type="predicted"/>
<keyword evidence="2" id="KW-1133">Transmembrane helix</keyword>
<dbReference type="SMR" id="A2E5Q9"/>
<sequence>MFTLICLNTYNQRGIYTVKLGSTNTAIEINPTINGSSVYFSHSDKSTYSAPTLSFSFLDKGYMYKTNGYSNSAFLFKYPHIKISLASNYDTVKFNIYILEEGLCQYSYLTYGNTEFEVKPYSSTNVCVFTQNLPDSVELTSSYSSITYYAIESNYVFDYSKKIKSFNGPTVLVSKFSSGYTTCKYSIYDSTDRSISGSCGYHQFQILTDSGFISQAYFSGTVYSTCYGNSSSGSRSRNTFLIMFACMFSFTIFVSIFCCYFVYRKRVSHVRDSNLSQQLQEPLNSSFYQQQQGQLIDYPDPQMQYLQGNKNQYQPQQVMNPYQGAQQPFPPMNNSPYAPPPVSTQDQLVNPYSNVNSVY</sequence>
<keyword evidence="2" id="KW-0472">Membrane</keyword>
<evidence type="ECO:0000256" key="2">
    <source>
        <dbReference type="SAM" id="Phobius"/>
    </source>
</evidence>
<evidence type="ECO:0000256" key="1">
    <source>
        <dbReference type="SAM" id="MobiDB-lite"/>
    </source>
</evidence>
<reference evidence="3" key="1">
    <citation type="submission" date="2006-10" db="EMBL/GenBank/DDBJ databases">
        <authorList>
            <person name="Amadeo P."/>
            <person name="Zhao Q."/>
            <person name="Wortman J."/>
            <person name="Fraser-Liggett C."/>
            <person name="Carlton J."/>
        </authorList>
    </citation>
    <scope>NUCLEOTIDE SEQUENCE</scope>
    <source>
        <strain evidence="3">G3</strain>
    </source>
</reference>
<dbReference type="Proteomes" id="UP000001542">
    <property type="component" value="Unassembled WGS sequence"/>
</dbReference>
<dbReference type="InParanoid" id="A2E5Q9"/>
<feature type="compositionally biased region" description="Polar residues" evidence="1">
    <location>
        <begin position="343"/>
        <end position="359"/>
    </location>
</feature>
<protein>
    <recommendedName>
        <fullName evidence="5">Transmembrane protein</fullName>
    </recommendedName>
</protein>
<gene>
    <name evidence="3" type="ORF">TVAG_271620</name>
</gene>
<feature type="transmembrane region" description="Helical" evidence="2">
    <location>
        <begin position="240"/>
        <end position="263"/>
    </location>
</feature>
<feature type="region of interest" description="Disordered" evidence="1">
    <location>
        <begin position="321"/>
        <end position="359"/>
    </location>
</feature>
<dbReference type="VEuPathDB" id="TrichDB:TVAG_271620"/>
<keyword evidence="2" id="KW-0812">Transmembrane</keyword>